<dbReference type="PANTHER" id="PTHR32196:SF21">
    <property type="entry name" value="ABC TRANSPORTER PERMEASE PROTEIN YPHD-RELATED"/>
    <property type="match status" value="1"/>
</dbReference>
<sequence length="357" mass="37285">MAQGIPQPIGAPAGERRASGDLGNRVLRLASRNARLIAPLTTLIALFVFFSLVTDVFLSTRNFQNIVSQIGPVAVAACGITFVLLCAEIDLSIASVATFTGVLSAYIFGNSWEMFGITLNLGVWGVLVAAIVAAGIGLLNGFFVAYVGIPSFMMTLAMLTIAAGMAEYVTKGRILPAASVPGELQDLASAGNRFLGIPYIGIVALAVLIVSDVVLSYTKFGRYVYMTGGNREAAEMSGVNTRRVVMLSLMVAGFTAGLAGMLFTGRLHNANPAGGTELLIQTIAAVVLGGTSLFGGEGGIKNTFIGLLIFGILSNGLNLIEGLSIHFKDALEGIILVGALLLNVLALRLERVQTRAD</sequence>
<dbReference type="AlphaFoldDB" id="A0A6J4U8Z2"/>
<dbReference type="InterPro" id="IPR001851">
    <property type="entry name" value="ABC_transp_permease"/>
</dbReference>
<keyword evidence="6 8" id="KW-1133">Transmembrane helix</keyword>
<proteinExistence type="predicted"/>
<evidence type="ECO:0000256" key="4">
    <source>
        <dbReference type="ARBA" id="ARBA00022519"/>
    </source>
</evidence>
<accession>A0A6J4U8Z2</accession>
<feature type="transmembrane region" description="Helical" evidence="8">
    <location>
        <begin position="197"/>
        <end position="217"/>
    </location>
</feature>
<evidence type="ECO:0000256" key="1">
    <source>
        <dbReference type="ARBA" id="ARBA00004651"/>
    </source>
</evidence>
<feature type="transmembrane region" description="Helical" evidence="8">
    <location>
        <begin position="66"/>
        <end position="84"/>
    </location>
</feature>
<feature type="transmembrane region" description="Helical" evidence="8">
    <location>
        <begin position="114"/>
        <end position="136"/>
    </location>
</feature>
<keyword evidence="4" id="KW-0997">Cell inner membrane</keyword>
<keyword evidence="7 8" id="KW-0472">Membrane</keyword>
<feature type="transmembrane region" description="Helical" evidence="8">
    <location>
        <begin position="244"/>
        <end position="263"/>
    </location>
</feature>
<feature type="transmembrane region" description="Helical" evidence="8">
    <location>
        <begin position="330"/>
        <end position="349"/>
    </location>
</feature>
<evidence type="ECO:0000313" key="9">
    <source>
        <dbReference type="EMBL" id="CAA9544178.1"/>
    </source>
</evidence>
<feature type="transmembrane region" description="Helical" evidence="8">
    <location>
        <begin position="303"/>
        <end position="324"/>
    </location>
</feature>
<feature type="transmembrane region" description="Helical" evidence="8">
    <location>
        <begin position="278"/>
        <end position="296"/>
    </location>
</feature>
<evidence type="ECO:0000256" key="3">
    <source>
        <dbReference type="ARBA" id="ARBA00022475"/>
    </source>
</evidence>
<evidence type="ECO:0000256" key="7">
    <source>
        <dbReference type="ARBA" id="ARBA00023136"/>
    </source>
</evidence>
<dbReference type="EMBL" id="CADCWE010000142">
    <property type="protein sequence ID" value="CAA9544178.1"/>
    <property type="molecule type" value="Genomic_DNA"/>
</dbReference>
<dbReference type="GO" id="GO:0022857">
    <property type="term" value="F:transmembrane transporter activity"/>
    <property type="evidence" value="ECO:0007669"/>
    <property type="project" value="InterPro"/>
</dbReference>
<evidence type="ECO:0000256" key="6">
    <source>
        <dbReference type="ARBA" id="ARBA00022989"/>
    </source>
</evidence>
<feature type="transmembrane region" description="Helical" evidence="8">
    <location>
        <begin position="143"/>
        <end position="166"/>
    </location>
</feature>
<keyword evidence="2" id="KW-0813">Transport</keyword>
<keyword evidence="5 8" id="KW-0812">Transmembrane</keyword>
<reference evidence="9" key="1">
    <citation type="submission" date="2020-02" db="EMBL/GenBank/DDBJ databases">
        <authorList>
            <person name="Meier V. D."/>
        </authorList>
    </citation>
    <scope>NUCLEOTIDE SEQUENCE</scope>
    <source>
        <strain evidence="9">AVDCRST_MAG73</strain>
    </source>
</reference>
<name>A0A6J4U8Z2_9BACT</name>
<dbReference type="Pfam" id="PF02653">
    <property type="entry name" value="BPD_transp_2"/>
    <property type="match status" value="1"/>
</dbReference>
<comment type="subcellular location">
    <subcellularLocation>
        <location evidence="1">Cell membrane</location>
        <topology evidence="1">Multi-pass membrane protein</topology>
    </subcellularLocation>
</comment>
<keyword evidence="3" id="KW-1003">Cell membrane</keyword>
<evidence type="ECO:0000256" key="8">
    <source>
        <dbReference type="SAM" id="Phobius"/>
    </source>
</evidence>
<organism evidence="9">
    <name type="scientific">uncultured Thermomicrobiales bacterium</name>
    <dbReference type="NCBI Taxonomy" id="1645740"/>
    <lineage>
        <taxon>Bacteria</taxon>
        <taxon>Pseudomonadati</taxon>
        <taxon>Thermomicrobiota</taxon>
        <taxon>Thermomicrobia</taxon>
        <taxon>Thermomicrobiales</taxon>
        <taxon>environmental samples</taxon>
    </lineage>
</organism>
<evidence type="ECO:0000256" key="5">
    <source>
        <dbReference type="ARBA" id="ARBA00022692"/>
    </source>
</evidence>
<evidence type="ECO:0000256" key="2">
    <source>
        <dbReference type="ARBA" id="ARBA00022448"/>
    </source>
</evidence>
<dbReference type="GO" id="GO:0005886">
    <property type="term" value="C:plasma membrane"/>
    <property type="evidence" value="ECO:0007669"/>
    <property type="project" value="UniProtKB-SubCell"/>
</dbReference>
<protein>
    <submittedName>
        <fullName evidence="9">Ribose ABC transport system, permease protein RbsC</fullName>
    </submittedName>
</protein>
<feature type="transmembrane region" description="Helical" evidence="8">
    <location>
        <begin position="36"/>
        <end position="54"/>
    </location>
</feature>
<gene>
    <name evidence="9" type="ORF">AVDCRST_MAG73-2240</name>
</gene>
<dbReference type="CDD" id="cd06579">
    <property type="entry name" value="TM_PBP1_transp_AraH_like"/>
    <property type="match status" value="1"/>
</dbReference>
<feature type="transmembrane region" description="Helical" evidence="8">
    <location>
        <begin position="91"/>
        <end position="108"/>
    </location>
</feature>
<dbReference type="PANTHER" id="PTHR32196">
    <property type="entry name" value="ABC TRANSPORTER PERMEASE PROTEIN YPHD-RELATED-RELATED"/>
    <property type="match status" value="1"/>
</dbReference>